<evidence type="ECO:0000313" key="1">
    <source>
        <dbReference type="EMBL" id="KAK4366534.1"/>
    </source>
</evidence>
<dbReference type="EMBL" id="JAVYJV010000007">
    <property type="protein sequence ID" value="KAK4366534.1"/>
    <property type="molecule type" value="Genomic_DNA"/>
</dbReference>
<evidence type="ECO:0000313" key="2">
    <source>
        <dbReference type="Proteomes" id="UP001291623"/>
    </source>
</evidence>
<name>A0AAE1VMQ6_9SOLA</name>
<dbReference type="Proteomes" id="UP001291623">
    <property type="component" value="Unassembled WGS sequence"/>
</dbReference>
<gene>
    <name evidence="1" type="ORF">RND71_014414</name>
</gene>
<proteinExistence type="predicted"/>
<comment type="caution">
    <text evidence="1">The sequence shown here is derived from an EMBL/GenBank/DDBJ whole genome shotgun (WGS) entry which is preliminary data.</text>
</comment>
<reference evidence="1" key="1">
    <citation type="submission" date="2023-12" db="EMBL/GenBank/DDBJ databases">
        <title>Genome assembly of Anisodus tanguticus.</title>
        <authorList>
            <person name="Wang Y.-J."/>
        </authorList>
    </citation>
    <scope>NUCLEOTIDE SEQUENCE</scope>
    <source>
        <strain evidence="1">KB-2021</strain>
        <tissue evidence="1">Leaf</tissue>
    </source>
</reference>
<accession>A0AAE1VMQ6</accession>
<protein>
    <submittedName>
        <fullName evidence="1">Uncharacterized protein</fullName>
    </submittedName>
</protein>
<organism evidence="1 2">
    <name type="scientific">Anisodus tanguticus</name>
    <dbReference type="NCBI Taxonomy" id="243964"/>
    <lineage>
        <taxon>Eukaryota</taxon>
        <taxon>Viridiplantae</taxon>
        <taxon>Streptophyta</taxon>
        <taxon>Embryophyta</taxon>
        <taxon>Tracheophyta</taxon>
        <taxon>Spermatophyta</taxon>
        <taxon>Magnoliopsida</taxon>
        <taxon>eudicotyledons</taxon>
        <taxon>Gunneridae</taxon>
        <taxon>Pentapetalae</taxon>
        <taxon>asterids</taxon>
        <taxon>lamiids</taxon>
        <taxon>Solanales</taxon>
        <taxon>Solanaceae</taxon>
        <taxon>Solanoideae</taxon>
        <taxon>Hyoscyameae</taxon>
        <taxon>Anisodus</taxon>
    </lineage>
</organism>
<dbReference type="AlphaFoldDB" id="A0AAE1VMQ6"/>
<keyword evidence="2" id="KW-1185">Reference proteome</keyword>
<sequence>MKKLNHAKNDQNSQKFLIYQLRHEDVFTTYNPKKIRTLTAQKDYYAGNMTLTAQKDYYAGNM</sequence>